<proteinExistence type="predicted"/>
<name>A0A1D2N2C3_ORCCI</name>
<evidence type="ECO:0000313" key="2">
    <source>
        <dbReference type="EMBL" id="ODM99371.1"/>
    </source>
</evidence>
<protein>
    <submittedName>
        <fullName evidence="2">Uncharacterized protein</fullName>
    </submittedName>
</protein>
<feature type="non-terminal residue" evidence="2">
    <location>
        <position position="1"/>
    </location>
</feature>
<dbReference type="EMBL" id="LJIJ01000285">
    <property type="protein sequence ID" value="ODM99371.1"/>
    <property type="molecule type" value="Genomic_DNA"/>
</dbReference>
<comment type="caution">
    <text evidence="2">The sequence shown here is derived from an EMBL/GenBank/DDBJ whole genome shotgun (WGS) entry which is preliminary data.</text>
</comment>
<sequence>WEFFILALLSACAITLGQVCSPPGQLCTRTTDCCKGCCEAHTCVERNFACSTDMIQQSGYNTCYNFFCPAGQICYLRDVCPPENPCPPQPNCRRVDMTNNYSNWQYRNSIPKHSAVPHFIYFCISSCLLLNWMNYIAV</sequence>
<dbReference type="PROSITE" id="PS60019">
    <property type="entry name" value="I_CONOTOXIN"/>
    <property type="match status" value="1"/>
</dbReference>
<keyword evidence="1" id="KW-0732">Signal</keyword>
<reference evidence="2 3" key="1">
    <citation type="journal article" date="2016" name="Genome Biol. Evol.">
        <title>Gene Family Evolution Reflects Adaptation to Soil Environmental Stressors in the Genome of the Collembolan Orchesella cincta.</title>
        <authorList>
            <person name="Faddeeva-Vakhrusheva A."/>
            <person name="Derks M.F."/>
            <person name="Anvar S.Y."/>
            <person name="Agamennone V."/>
            <person name="Suring W."/>
            <person name="Smit S."/>
            <person name="van Straalen N.M."/>
            <person name="Roelofs D."/>
        </authorList>
    </citation>
    <scope>NUCLEOTIDE SEQUENCE [LARGE SCALE GENOMIC DNA]</scope>
    <source>
        <tissue evidence="2">Mixed pool</tissue>
    </source>
</reference>
<feature type="signal peptide" evidence="1">
    <location>
        <begin position="1"/>
        <end position="17"/>
    </location>
</feature>
<dbReference type="AlphaFoldDB" id="A0A1D2N2C3"/>
<feature type="chain" id="PRO_5008904920" evidence="1">
    <location>
        <begin position="18"/>
        <end position="138"/>
    </location>
</feature>
<dbReference type="InterPro" id="IPR013141">
    <property type="entry name" value="Conotoxin-I_CS"/>
</dbReference>
<evidence type="ECO:0000256" key="1">
    <source>
        <dbReference type="SAM" id="SignalP"/>
    </source>
</evidence>
<gene>
    <name evidence="2" type="ORF">Ocin01_07299</name>
</gene>
<dbReference type="OrthoDB" id="8250378at2759"/>
<accession>A0A1D2N2C3</accession>
<dbReference type="Proteomes" id="UP000094527">
    <property type="component" value="Unassembled WGS sequence"/>
</dbReference>
<keyword evidence="3" id="KW-1185">Reference proteome</keyword>
<evidence type="ECO:0000313" key="3">
    <source>
        <dbReference type="Proteomes" id="UP000094527"/>
    </source>
</evidence>
<organism evidence="2 3">
    <name type="scientific">Orchesella cincta</name>
    <name type="common">Springtail</name>
    <name type="synonym">Podura cincta</name>
    <dbReference type="NCBI Taxonomy" id="48709"/>
    <lineage>
        <taxon>Eukaryota</taxon>
        <taxon>Metazoa</taxon>
        <taxon>Ecdysozoa</taxon>
        <taxon>Arthropoda</taxon>
        <taxon>Hexapoda</taxon>
        <taxon>Collembola</taxon>
        <taxon>Entomobryomorpha</taxon>
        <taxon>Entomobryoidea</taxon>
        <taxon>Orchesellidae</taxon>
        <taxon>Orchesellinae</taxon>
        <taxon>Orchesella</taxon>
    </lineage>
</organism>